<keyword evidence="8" id="KW-1185">Reference proteome</keyword>
<dbReference type="Pfam" id="PF13564">
    <property type="entry name" value="DoxX_2"/>
    <property type="match status" value="1"/>
</dbReference>
<name>A0A370B6K9_9ACTN</name>
<protein>
    <submittedName>
        <fullName evidence="7">DoxX family protein</fullName>
    </submittedName>
</protein>
<dbReference type="Proteomes" id="UP000253741">
    <property type="component" value="Unassembled WGS sequence"/>
</dbReference>
<feature type="transmembrane region" description="Helical" evidence="6">
    <location>
        <begin position="148"/>
        <end position="168"/>
    </location>
</feature>
<feature type="compositionally biased region" description="Basic residues" evidence="5">
    <location>
        <begin position="65"/>
        <end position="75"/>
    </location>
</feature>
<evidence type="ECO:0000256" key="6">
    <source>
        <dbReference type="SAM" id="Phobius"/>
    </source>
</evidence>
<sequence length="220" mass="23234">MFVHVRRPGPAGRQVRCAGPAYGSGGQVRRTGRGIAAAWPCGYQPPPGLPAHHPYRQAETVPHATRRTPAARRTPHPAVPHPRRTVLPPLRAPCPEPGVCSERPTVFIAFAVVGILLALALTASAFADITRAEQIVTSMSKLGVPDSWFLPLGLVKLAGALGLVIGVWVPFLGVAAAIGVVLYFIGALITHLRVKDDEIAPVIGLMLFGVVALVLRLASV</sequence>
<feature type="transmembrane region" description="Helical" evidence="6">
    <location>
        <begin position="174"/>
        <end position="192"/>
    </location>
</feature>
<dbReference type="EMBL" id="QQNA01000225">
    <property type="protein sequence ID" value="RDG35386.1"/>
    <property type="molecule type" value="Genomic_DNA"/>
</dbReference>
<comment type="caution">
    <text evidence="7">The sequence shown here is derived from an EMBL/GenBank/DDBJ whole genome shotgun (WGS) entry which is preliminary data.</text>
</comment>
<evidence type="ECO:0000313" key="8">
    <source>
        <dbReference type="Proteomes" id="UP000253741"/>
    </source>
</evidence>
<evidence type="ECO:0000256" key="5">
    <source>
        <dbReference type="SAM" id="MobiDB-lite"/>
    </source>
</evidence>
<accession>A0A370B6K9</accession>
<dbReference type="OrthoDB" id="165191at2"/>
<dbReference type="GO" id="GO:0016020">
    <property type="term" value="C:membrane"/>
    <property type="evidence" value="ECO:0007669"/>
    <property type="project" value="UniProtKB-SubCell"/>
</dbReference>
<feature type="transmembrane region" description="Helical" evidence="6">
    <location>
        <begin position="106"/>
        <end position="127"/>
    </location>
</feature>
<evidence type="ECO:0000256" key="3">
    <source>
        <dbReference type="ARBA" id="ARBA00022989"/>
    </source>
</evidence>
<reference evidence="7 8" key="1">
    <citation type="submission" date="2018-07" db="EMBL/GenBank/DDBJ databases">
        <title>Streptomyces species from bats.</title>
        <authorList>
            <person name="Dunlap C."/>
        </authorList>
    </citation>
    <scope>NUCLEOTIDE SEQUENCE [LARGE SCALE GENOMIC DNA]</scope>
    <source>
        <strain evidence="7 8">AC230</strain>
    </source>
</reference>
<dbReference type="InterPro" id="IPR032808">
    <property type="entry name" value="DoxX"/>
</dbReference>
<evidence type="ECO:0000256" key="4">
    <source>
        <dbReference type="ARBA" id="ARBA00023136"/>
    </source>
</evidence>
<proteinExistence type="predicted"/>
<feature type="region of interest" description="Disordered" evidence="5">
    <location>
        <begin position="65"/>
        <end position="87"/>
    </location>
</feature>
<dbReference type="AlphaFoldDB" id="A0A370B6K9"/>
<feature type="transmembrane region" description="Helical" evidence="6">
    <location>
        <begin position="199"/>
        <end position="218"/>
    </location>
</feature>
<evidence type="ECO:0000256" key="1">
    <source>
        <dbReference type="ARBA" id="ARBA00004141"/>
    </source>
</evidence>
<gene>
    <name evidence="7" type="ORF">DVH02_25510</name>
</gene>
<keyword evidence="4 6" id="KW-0472">Membrane</keyword>
<organism evidence="7 8">
    <name type="scientific">Streptomyces corynorhini</name>
    <dbReference type="NCBI Taxonomy" id="2282652"/>
    <lineage>
        <taxon>Bacteria</taxon>
        <taxon>Bacillati</taxon>
        <taxon>Actinomycetota</taxon>
        <taxon>Actinomycetes</taxon>
        <taxon>Kitasatosporales</taxon>
        <taxon>Streptomycetaceae</taxon>
        <taxon>Streptomyces</taxon>
    </lineage>
</organism>
<evidence type="ECO:0000313" key="7">
    <source>
        <dbReference type="EMBL" id="RDG35386.1"/>
    </source>
</evidence>
<keyword evidence="3 6" id="KW-1133">Transmembrane helix</keyword>
<comment type="subcellular location">
    <subcellularLocation>
        <location evidence="1">Membrane</location>
        <topology evidence="1">Multi-pass membrane protein</topology>
    </subcellularLocation>
</comment>
<keyword evidence="2 6" id="KW-0812">Transmembrane</keyword>
<evidence type="ECO:0000256" key="2">
    <source>
        <dbReference type="ARBA" id="ARBA00022692"/>
    </source>
</evidence>